<evidence type="ECO:0000256" key="1">
    <source>
        <dbReference type="ARBA" id="ARBA00006226"/>
    </source>
</evidence>
<dbReference type="Proteomes" id="UP001254608">
    <property type="component" value="Unassembled WGS sequence"/>
</dbReference>
<accession>A0ABU2WMW5</accession>
<dbReference type="InterPro" id="IPR028344">
    <property type="entry name" value="ParE1/4"/>
</dbReference>
<proteinExistence type="inferred from homology"/>
<comment type="similarity">
    <text evidence="1 3">Belongs to the RelE toxin family.</text>
</comment>
<evidence type="ECO:0000256" key="3">
    <source>
        <dbReference type="PIRNR" id="PIRNR029218"/>
    </source>
</evidence>
<comment type="caution">
    <text evidence="4">The sequence shown here is derived from an EMBL/GenBank/DDBJ whole genome shotgun (WGS) entry which is preliminary data.</text>
</comment>
<organism evidence="4 5">
    <name type="scientific">Banduia mediterranea</name>
    <dbReference type="NCBI Taxonomy" id="3075609"/>
    <lineage>
        <taxon>Bacteria</taxon>
        <taxon>Pseudomonadati</taxon>
        <taxon>Pseudomonadota</taxon>
        <taxon>Gammaproteobacteria</taxon>
        <taxon>Nevskiales</taxon>
        <taxon>Algiphilaceae</taxon>
        <taxon>Banduia</taxon>
    </lineage>
</organism>
<dbReference type="InterPro" id="IPR051803">
    <property type="entry name" value="TA_system_RelE-like_toxin"/>
</dbReference>
<dbReference type="RefSeq" id="WP_311366596.1">
    <property type="nucleotide sequence ID" value="NZ_JAVRIC010000039.1"/>
</dbReference>
<name>A0ABU2WMW5_9GAMM</name>
<dbReference type="PIRSF" id="PIRSF029218">
    <property type="entry name" value="ParE"/>
    <property type="match status" value="1"/>
</dbReference>
<dbReference type="Gene3D" id="3.30.2310.20">
    <property type="entry name" value="RelE-like"/>
    <property type="match status" value="1"/>
</dbReference>
<dbReference type="InterPro" id="IPR035093">
    <property type="entry name" value="RelE/ParE_toxin_dom_sf"/>
</dbReference>
<dbReference type="PANTHER" id="PTHR33755">
    <property type="entry name" value="TOXIN PARE1-RELATED"/>
    <property type="match status" value="1"/>
</dbReference>
<keyword evidence="5" id="KW-1185">Reference proteome</keyword>
<sequence length="100" mass="11897">MSHDFRITPRAYDDLKAIARYTRRQWGEEQRWRYLRALDARFAWLAAHPHSGKARPDTCEGYYCFPQGRHLIFYLIREGGIDIIGVPHQQMDVLHYFGSE</sequence>
<reference evidence="4 5" key="1">
    <citation type="submission" date="2023-09" db="EMBL/GenBank/DDBJ databases">
        <authorList>
            <person name="Rey-Velasco X."/>
        </authorList>
    </citation>
    <scope>NUCLEOTIDE SEQUENCE [LARGE SCALE GENOMIC DNA]</scope>
    <source>
        <strain evidence="4 5">W345</strain>
    </source>
</reference>
<evidence type="ECO:0000313" key="4">
    <source>
        <dbReference type="EMBL" id="MDT0499187.1"/>
    </source>
</evidence>
<gene>
    <name evidence="4" type="ORF">RM530_17730</name>
</gene>
<dbReference type="Pfam" id="PF05016">
    <property type="entry name" value="ParE_toxin"/>
    <property type="match status" value="1"/>
</dbReference>
<protein>
    <recommendedName>
        <fullName evidence="3">Toxin</fullName>
    </recommendedName>
</protein>
<keyword evidence="2" id="KW-1277">Toxin-antitoxin system</keyword>
<evidence type="ECO:0000256" key="2">
    <source>
        <dbReference type="ARBA" id="ARBA00022649"/>
    </source>
</evidence>
<evidence type="ECO:0000313" key="5">
    <source>
        <dbReference type="Proteomes" id="UP001254608"/>
    </source>
</evidence>
<dbReference type="InterPro" id="IPR007712">
    <property type="entry name" value="RelE/ParE_toxin"/>
</dbReference>
<dbReference type="EMBL" id="JAVRIC010000039">
    <property type="protein sequence ID" value="MDT0499187.1"/>
    <property type="molecule type" value="Genomic_DNA"/>
</dbReference>
<dbReference type="PANTHER" id="PTHR33755:SF9">
    <property type="entry name" value="TOXIN PARE1"/>
    <property type="match status" value="1"/>
</dbReference>